<proteinExistence type="predicted"/>
<feature type="region of interest" description="Disordered" evidence="1">
    <location>
        <begin position="17"/>
        <end position="42"/>
    </location>
</feature>
<name>A0ABU5IK66_9BURK</name>
<accession>A0ABU5IK66</accession>
<comment type="caution">
    <text evidence="2">The sequence shown here is derived from an EMBL/GenBank/DDBJ whole genome shotgun (WGS) entry which is preliminary data.</text>
</comment>
<keyword evidence="3" id="KW-1185">Reference proteome</keyword>
<evidence type="ECO:0000256" key="1">
    <source>
        <dbReference type="SAM" id="MobiDB-lite"/>
    </source>
</evidence>
<evidence type="ECO:0000313" key="3">
    <source>
        <dbReference type="Proteomes" id="UP001293718"/>
    </source>
</evidence>
<dbReference type="InterPro" id="IPR046556">
    <property type="entry name" value="DUF6710"/>
</dbReference>
<gene>
    <name evidence="2" type="ORF">SM757_22115</name>
</gene>
<sequence>MDRSKLESLSAMLDQIDRLPKERTMPRRVPYPDLPKGKSSSAKRQRQWLSLLWSIESAAESGKHGLKGLTVALGRIIVARELEDFVLNAEEHHKPPQDVEDLLWDERLPLNAAGQSMLDLMRKLPRAPSVEMSETAIFPSPWERWRLFAAIGGLGQGRPWGPWKQDRNHRAVAWKPWPVVWVDNGNHSTMAALVRGGGKLKCKEAFDFTPVLEAVRTDGITWTRADDGSEIGPVRSIPMAGIFLIGQHLAGIAKIQSPED</sequence>
<evidence type="ECO:0000313" key="2">
    <source>
        <dbReference type="EMBL" id="MDZ5459276.1"/>
    </source>
</evidence>
<dbReference type="Proteomes" id="UP001293718">
    <property type="component" value="Unassembled WGS sequence"/>
</dbReference>
<dbReference type="EMBL" id="JAXOJX010000041">
    <property type="protein sequence ID" value="MDZ5459276.1"/>
    <property type="molecule type" value="Genomic_DNA"/>
</dbReference>
<reference evidence="2 3" key="1">
    <citation type="submission" date="2023-11" db="EMBL/GenBank/DDBJ databases">
        <title>Draft genome of Azohydromonas lata strain H1 (DSM1123), a polyhydroxyalkanoate producer.</title>
        <authorList>
            <person name="Traversa D."/>
            <person name="D'Addabbo P."/>
            <person name="Pazzani C."/>
            <person name="Manzari C."/>
            <person name="Chiara M."/>
            <person name="Scrascia M."/>
        </authorList>
    </citation>
    <scope>NUCLEOTIDE SEQUENCE [LARGE SCALE GENOMIC DNA]</scope>
    <source>
        <strain evidence="2 3">H1</strain>
    </source>
</reference>
<dbReference type="RefSeq" id="WP_322467058.1">
    <property type="nucleotide sequence ID" value="NZ_JAXOJX010000041.1"/>
</dbReference>
<organism evidence="2 3">
    <name type="scientific">Azohydromonas lata</name>
    <dbReference type="NCBI Taxonomy" id="45677"/>
    <lineage>
        <taxon>Bacteria</taxon>
        <taxon>Pseudomonadati</taxon>
        <taxon>Pseudomonadota</taxon>
        <taxon>Betaproteobacteria</taxon>
        <taxon>Burkholderiales</taxon>
        <taxon>Sphaerotilaceae</taxon>
        <taxon>Azohydromonas</taxon>
    </lineage>
</organism>
<dbReference type="Pfam" id="PF20457">
    <property type="entry name" value="DUF6710"/>
    <property type="match status" value="1"/>
</dbReference>
<protein>
    <submittedName>
        <fullName evidence="2">DUF6710 family protein</fullName>
    </submittedName>
</protein>